<evidence type="ECO:0000256" key="1">
    <source>
        <dbReference type="SAM" id="MobiDB-lite"/>
    </source>
</evidence>
<accession>A0ABQ8T217</accession>
<feature type="compositionally biased region" description="Polar residues" evidence="1">
    <location>
        <begin position="42"/>
        <end position="56"/>
    </location>
</feature>
<feature type="compositionally biased region" description="Basic and acidic residues" evidence="1">
    <location>
        <begin position="1"/>
        <end position="11"/>
    </location>
</feature>
<organism evidence="2 3">
    <name type="scientific">Periplaneta americana</name>
    <name type="common">American cockroach</name>
    <name type="synonym">Blatta americana</name>
    <dbReference type="NCBI Taxonomy" id="6978"/>
    <lineage>
        <taxon>Eukaryota</taxon>
        <taxon>Metazoa</taxon>
        <taxon>Ecdysozoa</taxon>
        <taxon>Arthropoda</taxon>
        <taxon>Hexapoda</taxon>
        <taxon>Insecta</taxon>
        <taxon>Pterygota</taxon>
        <taxon>Neoptera</taxon>
        <taxon>Polyneoptera</taxon>
        <taxon>Dictyoptera</taxon>
        <taxon>Blattodea</taxon>
        <taxon>Blattoidea</taxon>
        <taxon>Blattidae</taxon>
        <taxon>Blattinae</taxon>
        <taxon>Periplaneta</taxon>
    </lineage>
</organism>
<reference evidence="2 3" key="1">
    <citation type="journal article" date="2022" name="Allergy">
        <title>Genome assembly and annotation of Periplaneta americana reveal a comprehensive cockroach allergen profile.</title>
        <authorList>
            <person name="Wang L."/>
            <person name="Xiong Q."/>
            <person name="Saelim N."/>
            <person name="Wang L."/>
            <person name="Nong W."/>
            <person name="Wan A.T."/>
            <person name="Shi M."/>
            <person name="Liu X."/>
            <person name="Cao Q."/>
            <person name="Hui J.H.L."/>
            <person name="Sookrung N."/>
            <person name="Leung T.F."/>
            <person name="Tungtrongchitr A."/>
            <person name="Tsui S.K.W."/>
        </authorList>
    </citation>
    <scope>NUCLEOTIDE SEQUENCE [LARGE SCALE GENOMIC DNA]</scope>
    <source>
        <strain evidence="2">PWHHKU_190912</strain>
    </source>
</reference>
<keyword evidence="3" id="KW-1185">Reference proteome</keyword>
<comment type="caution">
    <text evidence="2">The sequence shown here is derived from an EMBL/GenBank/DDBJ whole genome shotgun (WGS) entry which is preliminary data.</text>
</comment>
<evidence type="ECO:0000313" key="3">
    <source>
        <dbReference type="Proteomes" id="UP001148838"/>
    </source>
</evidence>
<feature type="compositionally biased region" description="Basic and acidic residues" evidence="1">
    <location>
        <begin position="74"/>
        <end position="84"/>
    </location>
</feature>
<sequence length="97" mass="10915">MSVDCKAKEQQVDSTPNKKLKSTVEHEIIRNPRLRKREKIANSSNIVEKDSQNTSAIGKIKNNPRPHPYAIYGRTKEGNKKENAVETGSSQEDITLP</sequence>
<name>A0ABQ8T217_PERAM</name>
<dbReference type="EMBL" id="JAJSOF020000017">
    <property type="protein sequence ID" value="KAJ4440530.1"/>
    <property type="molecule type" value="Genomic_DNA"/>
</dbReference>
<evidence type="ECO:0000313" key="2">
    <source>
        <dbReference type="EMBL" id="KAJ4440530.1"/>
    </source>
</evidence>
<gene>
    <name evidence="2" type="ORF">ANN_08671</name>
</gene>
<proteinExistence type="predicted"/>
<feature type="region of interest" description="Disordered" evidence="1">
    <location>
        <begin position="42"/>
        <end position="97"/>
    </location>
</feature>
<feature type="region of interest" description="Disordered" evidence="1">
    <location>
        <begin position="1"/>
        <end position="20"/>
    </location>
</feature>
<feature type="compositionally biased region" description="Polar residues" evidence="1">
    <location>
        <begin position="86"/>
        <end position="97"/>
    </location>
</feature>
<dbReference type="Proteomes" id="UP001148838">
    <property type="component" value="Unassembled WGS sequence"/>
</dbReference>
<protein>
    <submittedName>
        <fullName evidence="2">Uncharacterized protein</fullName>
    </submittedName>
</protein>